<protein>
    <submittedName>
        <fullName evidence="1">Uncharacterized protein</fullName>
    </submittedName>
</protein>
<evidence type="ECO:0000313" key="2">
    <source>
        <dbReference type="Proteomes" id="UP000282312"/>
    </source>
</evidence>
<comment type="caution">
    <text evidence="1">The sequence shown here is derived from an EMBL/GenBank/DDBJ whole genome shotgun (WGS) entry which is preliminary data.</text>
</comment>
<dbReference type="Proteomes" id="UP000282312">
    <property type="component" value="Unassembled WGS sequence"/>
</dbReference>
<dbReference type="EMBL" id="QGSZ01000249">
    <property type="protein sequence ID" value="RQX00230.1"/>
    <property type="molecule type" value="Genomic_DNA"/>
</dbReference>
<keyword evidence="2" id="KW-1185">Reference proteome</keyword>
<accession>A0A3N9WHB5</accession>
<organism evidence="1 2">
    <name type="scientific">Micromonospora inaquosa</name>
    <dbReference type="NCBI Taxonomy" id="2203716"/>
    <lineage>
        <taxon>Bacteria</taxon>
        <taxon>Bacillati</taxon>
        <taxon>Actinomycetota</taxon>
        <taxon>Actinomycetes</taxon>
        <taxon>Micromonosporales</taxon>
        <taxon>Micromonosporaceae</taxon>
        <taxon>Micromonospora</taxon>
    </lineage>
</organism>
<name>A0A3N9WHB5_9ACTN</name>
<proteinExistence type="predicted"/>
<dbReference type="AlphaFoldDB" id="A0A3N9WHB5"/>
<reference evidence="1 2" key="1">
    <citation type="submission" date="2018-05" db="EMBL/GenBank/DDBJ databases">
        <title>Micromonospora from Atacama Desert.</title>
        <authorList>
            <person name="Carro L."/>
            <person name="Goodfellow M."/>
            <person name="Klenk H.-P."/>
        </authorList>
    </citation>
    <scope>NUCLEOTIDE SEQUENCE [LARGE SCALE GENOMIC DNA]</scope>
    <source>
        <strain evidence="1 2">LB39</strain>
    </source>
</reference>
<gene>
    <name evidence="1" type="ORF">DLJ59_22220</name>
</gene>
<sequence>MRLCQNGNLSMQGTQALQSFLRQLELAFPFLTTPIGEMTNIHDLNVCTMTFCQEPPIKSLLDG</sequence>
<evidence type="ECO:0000313" key="1">
    <source>
        <dbReference type="EMBL" id="RQX00230.1"/>
    </source>
</evidence>